<dbReference type="EMBL" id="CP033019">
    <property type="protein sequence ID" value="AYM75256.1"/>
    <property type="molecule type" value="Genomic_DNA"/>
</dbReference>
<accession>A0A3G2E701</accession>
<name>A0A3G2E701_9BURK</name>
<protein>
    <submittedName>
        <fullName evidence="1">3-deoxy-D-manno-oct-2-ulosonic acid (Kdo) hydroxylase</fullName>
    </submittedName>
</protein>
<organism evidence="1 2">
    <name type="scientific">Janthinobacterium agaricidamnosum</name>
    <dbReference type="NCBI Taxonomy" id="55508"/>
    <lineage>
        <taxon>Bacteria</taxon>
        <taxon>Pseudomonadati</taxon>
        <taxon>Pseudomonadota</taxon>
        <taxon>Betaproteobacteria</taxon>
        <taxon>Burkholderiales</taxon>
        <taxon>Oxalobacteraceae</taxon>
        <taxon>Janthinobacterium</taxon>
    </lineage>
</organism>
<dbReference type="RefSeq" id="WP_121668752.1">
    <property type="nucleotide sequence ID" value="NZ_CP033019.1"/>
</dbReference>
<dbReference type="InterPro" id="IPR021266">
    <property type="entry name" value="Kdo_hydroxlase"/>
</dbReference>
<evidence type="ECO:0000313" key="2">
    <source>
        <dbReference type="Proteomes" id="UP000279594"/>
    </source>
</evidence>
<reference evidence="1 2" key="1">
    <citation type="submission" date="2018-10" db="EMBL/GenBank/DDBJ databases">
        <title>Effects of UV and annual dynamics of microbial communities in freshwater RAS systems.</title>
        <authorList>
            <person name="Bekkelund A.K."/>
            <person name="Hansen B.R."/>
            <person name="Stokken H."/>
            <person name="Eriksen B.F."/>
            <person name="Kashulin N.A."/>
        </authorList>
    </citation>
    <scope>NUCLEOTIDE SEQUENCE [LARGE SCALE GENOMIC DNA]</scope>
    <source>
        <strain evidence="1 2">BHSEK</strain>
    </source>
</reference>
<sequence length="291" mass="32224">MSKLIDISLDRWDASGSAAQQAAALQALENGQVVLLPRLGFSLQPEEHVLLNGAVGSASSAKNISWEPARGVRGHGDACDAALLAALMQRYAQHTQRLLAGLLPGYVPHLQQGKGSFRPVEIAGRVTSWRKDDTRLHVDSFPSSPTQGRRILRVFSNIDPRGAPRVWKLGAPFEQVAQHFLPLAKRPQPVLAALLHRLRITKSRRTAYDHYMLQLHDAMKADLDYQAQVEQYTHAFAPGQTWIVFSDVVSHAALRGQHALEQTWLLPVRAMAAPHKSPLAILERQLQRPLA</sequence>
<keyword evidence="2" id="KW-1185">Reference proteome</keyword>
<dbReference type="Proteomes" id="UP000279594">
    <property type="component" value="Chromosome"/>
</dbReference>
<gene>
    <name evidence="1" type="ORF">D9M09_05150</name>
</gene>
<dbReference type="AlphaFoldDB" id="A0A3G2E701"/>
<proteinExistence type="predicted"/>
<evidence type="ECO:0000313" key="1">
    <source>
        <dbReference type="EMBL" id="AYM75256.1"/>
    </source>
</evidence>
<dbReference type="Pfam" id="PF11004">
    <property type="entry name" value="Kdo_hydroxy"/>
    <property type="match status" value="1"/>
</dbReference>